<protein>
    <submittedName>
        <fullName evidence="1">Uncharacterized protein</fullName>
    </submittedName>
</protein>
<dbReference type="Proteomes" id="UP001500218">
    <property type="component" value="Unassembled WGS sequence"/>
</dbReference>
<proteinExistence type="predicted"/>
<sequence>MNDTDTLPAVLRRLGATPRERGCVQEWSCPDIFELTNGDFAVIGTDRTEELSHRLPADAGCAPYERIVVITRQTLLAARADIPLN</sequence>
<gene>
    <name evidence="1" type="ORF">GCM10009682_38720</name>
</gene>
<keyword evidence="2" id="KW-1185">Reference proteome</keyword>
<dbReference type="RefSeq" id="WP_344133920.1">
    <property type="nucleotide sequence ID" value="NZ_BAAALT010000126.1"/>
</dbReference>
<comment type="caution">
    <text evidence="1">The sequence shown here is derived from an EMBL/GenBank/DDBJ whole genome shotgun (WGS) entry which is preliminary data.</text>
</comment>
<accession>A0ABP4YEK1</accession>
<evidence type="ECO:0000313" key="2">
    <source>
        <dbReference type="Proteomes" id="UP001500218"/>
    </source>
</evidence>
<organism evidence="1 2">
    <name type="scientific">Luedemannella flava</name>
    <dbReference type="NCBI Taxonomy" id="349316"/>
    <lineage>
        <taxon>Bacteria</taxon>
        <taxon>Bacillati</taxon>
        <taxon>Actinomycetota</taxon>
        <taxon>Actinomycetes</taxon>
        <taxon>Micromonosporales</taxon>
        <taxon>Micromonosporaceae</taxon>
        <taxon>Luedemannella</taxon>
    </lineage>
</organism>
<evidence type="ECO:0000313" key="1">
    <source>
        <dbReference type="EMBL" id="GAA1813933.1"/>
    </source>
</evidence>
<dbReference type="EMBL" id="BAAALT010000126">
    <property type="protein sequence ID" value="GAA1813933.1"/>
    <property type="molecule type" value="Genomic_DNA"/>
</dbReference>
<reference evidence="2" key="1">
    <citation type="journal article" date="2019" name="Int. J. Syst. Evol. Microbiol.">
        <title>The Global Catalogue of Microorganisms (GCM) 10K type strain sequencing project: providing services to taxonomists for standard genome sequencing and annotation.</title>
        <authorList>
            <consortium name="The Broad Institute Genomics Platform"/>
            <consortium name="The Broad Institute Genome Sequencing Center for Infectious Disease"/>
            <person name="Wu L."/>
            <person name="Ma J."/>
        </authorList>
    </citation>
    <scope>NUCLEOTIDE SEQUENCE [LARGE SCALE GENOMIC DNA]</scope>
    <source>
        <strain evidence="2">JCM 13250</strain>
    </source>
</reference>
<name>A0ABP4YEK1_9ACTN</name>